<keyword evidence="2" id="KW-0238">DNA-binding</keyword>
<dbReference type="InterPro" id="IPR003593">
    <property type="entry name" value="AAA+_ATPase"/>
</dbReference>
<feature type="region of interest" description="Disordered" evidence="1">
    <location>
        <begin position="356"/>
        <end position="395"/>
    </location>
</feature>
<dbReference type="KEGG" id="ccot:CCAX7_40220"/>
<dbReference type="SMART" id="SM00382">
    <property type="entry name" value="AAA"/>
    <property type="match status" value="1"/>
</dbReference>
<dbReference type="GO" id="GO:0003677">
    <property type="term" value="F:DNA binding"/>
    <property type="evidence" value="ECO:0007669"/>
    <property type="project" value="UniProtKB-KW"/>
</dbReference>
<dbReference type="AlphaFoldDB" id="A0A402D4W0"/>
<reference evidence="2 3" key="1">
    <citation type="journal article" date="2019" name="Int. J. Syst. Evol. Microbiol.">
        <title>Capsulimonas corticalis gen. nov., sp. nov., an aerobic capsulated bacterium, of a novel bacterial order, Capsulimonadales ord. nov., of the class Armatimonadia of the phylum Armatimonadetes.</title>
        <authorList>
            <person name="Li J."/>
            <person name="Kudo C."/>
            <person name="Tonouchi A."/>
        </authorList>
    </citation>
    <scope>NUCLEOTIDE SEQUENCE [LARGE SCALE GENOMIC DNA]</scope>
    <source>
        <strain evidence="2 3">AX-7</strain>
    </source>
</reference>
<dbReference type="InterPro" id="IPR058670">
    <property type="entry name" value="PTPase_dom"/>
</dbReference>
<dbReference type="InterPro" id="IPR001374">
    <property type="entry name" value="R3H_dom"/>
</dbReference>
<proteinExistence type="predicted"/>
<name>A0A402D4W0_9BACT</name>
<accession>A0A402D4W0</accession>
<evidence type="ECO:0000313" key="2">
    <source>
        <dbReference type="EMBL" id="BDI31971.1"/>
    </source>
</evidence>
<dbReference type="Pfam" id="PF19568">
    <property type="entry name" value="Spore_III_AA"/>
    <property type="match status" value="1"/>
</dbReference>
<protein>
    <submittedName>
        <fullName evidence="2">Single-stranded DNA-binding protein</fullName>
    </submittedName>
</protein>
<feature type="compositionally biased region" description="Low complexity" evidence="1">
    <location>
        <begin position="380"/>
        <end position="391"/>
    </location>
</feature>
<dbReference type="InterPro" id="IPR045735">
    <property type="entry name" value="Spore_III_AA_AAA+_ATPase"/>
</dbReference>
<dbReference type="PANTHER" id="PTHR20953:SF3">
    <property type="entry name" value="P-LOOP CONTAINING NUCLEOSIDE TRIPHOSPHATE HYDROLASES SUPERFAMILY PROTEIN"/>
    <property type="match status" value="1"/>
</dbReference>
<dbReference type="EMBL" id="AP025739">
    <property type="protein sequence ID" value="BDI31971.1"/>
    <property type="molecule type" value="Genomic_DNA"/>
</dbReference>
<dbReference type="InterPro" id="IPR027417">
    <property type="entry name" value="P-loop_NTPase"/>
</dbReference>
<dbReference type="Pfam" id="PF01424">
    <property type="entry name" value="R3H"/>
    <property type="match status" value="1"/>
</dbReference>
<dbReference type="InterPro" id="IPR036867">
    <property type="entry name" value="R3H_dom_sf"/>
</dbReference>
<sequence>MAVPPLSANQLRVTDNLSQLLEVLPPPLRAVLEHEETVEGLIEIVLDLGRDAEARFSDGRVVWLREGIPVTNEDIAFVTARVGAFGKDNRAGIERTLHRISAIRNRQGKIIGLTCRIGRAVFGTIDIIRDIVESGKSILMLGRPGRGKTTKLREVARVLSDEFGKRVIIVDTSNEIAGDGDIPHPAIGRARRMQVPTPEDQHGVMIEAVENHMPEVVVIDEIGVEQEAFAARTIAERGVQLIGTAHGNSLENLLMNPTLSDMVGGIQAVTLSDEEAKKRGTQKTVLERKSPPTFDVIIEIMEVDKLAIHHDVMRTVDKMLRGGQPRPEIRVRNANGQVDIIQKSDIEAQREPVERTGSLFDDGGHGHNGGGGVREGSRIAPPAADGGPAAPTLSNGKPLPATVTIFPYGVSRSRLERAIRTLRVPAFIGNNVKEGDVIIALKANYRKEPAKLQEGISRNIPTYVIKSNTYVQIENVLREIFRMPIEISEEDMAVQLAEEAIEEIINDPSGGLNSLELAPQSSFLRRLQHQTAENYKMLSESIGAEPNRRVRISRP</sequence>
<dbReference type="Pfam" id="PF25516">
    <property type="entry name" value="PTPase"/>
    <property type="match status" value="1"/>
</dbReference>
<gene>
    <name evidence="2" type="ORF">CCAX7_40220</name>
</gene>
<dbReference type="Gene3D" id="3.30.1370.50">
    <property type="entry name" value="R3H-like domain"/>
    <property type="match status" value="1"/>
</dbReference>
<evidence type="ECO:0000256" key="1">
    <source>
        <dbReference type="SAM" id="MobiDB-lite"/>
    </source>
</evidence>
<dbReference type="SUPFAM" id="SSF82708">
    <property type="entry name" value="R3H domain"/>
    <property type="match status" value="1"/>
</dbReference>
<dbReference type="SMART" id="SM00393">
    <property type="entry name" value="R3H"/>
    <property type="match status" value="1"/>
</dbReference>
<dbReference type="SUPFAM" id="SSF52540">
    <property type="entry name" value="P-loop containing nucleoside triphosphate hydrolases"/>
    <property type="match status" value="1"/>
</dbReference>
<evidence type="ECO:0000313" key="3">
    <source>
        <dbReference type="Proteomes" id="UP000287394"/>
    </source>
</evidence>
<dbReference type="PROSITE" id="PS51061">
    <property type="entry name" value="R3H"/>
    <property type="match status" value="1"/>
</dbReference>
<keyword evidence="3" id="KW-1185">Reference proteome</keyword>
<dbReference type="Proteomes" id="UP000287394">
    <property type="component" value="Chromosome"/>
</dbReference>
<dbReference type="PANTHER" id="PTHR20953">
    <property type="entry name" value="KINASE-RELATED"/>
    <property type="match status" value="1"/>
</dbReference>
<organism evidence="2 3">
    <name type="scientific">Capsulimonas corticalis</name>
    <dbReference type="NCBI Taxonomy" id="2219043"/>
    <lineage>
        <taxon>Bacteria</taxon>
        <taxon>Bacillati</taxon>
        <taxon>Armatimonadota</taxon>
        <taxon>Armatimonadia</taxon>
        <taxon>Capsulimonadales</taxon>
        <taxon>Capsulimonadaceae</taxon>
        <taxon>Capsulimonas</taxon>
    </lineage>
</organism>
<dbReference type="Gene3D" id="3.40.50.300">
    <property type="entry name" value="P-loop containing nucleotide triphosphate hydrolases"/>
    <property type="match status" value="1"/>
</dbReference>